<keyword evidence="2" id="KW-1133">Transmembrane helix</keyword>
<accession>A0A1G9ZVP9</accession>
<feature type="transmembrane region" description="Helical" evidence="2">
    <location>
        <begin position="119"/>
        <end position="139"/>
    </location>
</feature>
<feature type="transmembrane region" description="Helical" evidence="2">
    <location>
        <begin position="66"/>
        <end position="86"/>
    </location>
</feature>
<evidence type="ECO:0000256" key="2">
    <source>
        <dbReference type="SAM" id="Phobius"/>
    </source>
</evidence>
<feature type="compositionally biased region" description="Low complexity" evidence="1">
    <location>
        <begin position="1"/>
        <end position="18"/>
    </location>
</feature>
<feature type="transmembrane region" description="Helical" evidence="2">
    <location>
        <begin position="33"/>
        <end position="54"/>
    </location>
</feature>
<sequence>MTQDQSSPAARQPASSPATDGARQAPRSRRGDYLLTAAVGVLLPPAILALTGMTSQAADAGQLPRIVLFALLTLMVSALAQWLFAVRSSLGGLVGGLVALAAQAVILASPGRAADAPFAWARSLIPTGAALIVAALLLGGSWGMRRARRAGRADARLSVRLGEHDKTPGVTPAAPPSRRRDHAVSFPLTVMAVGAALALLSAGYTRLLSPGTSLGSGLLGPTLALVALLLGAAFTGRSTLGARVTGTLLALLSLPGLLAHIWPQLPGHALLVRLLPDDPNGVSLLLAGTVLVTVGWGAHLARREGRMGELAELRSREAPTPPHGLPHSQA</sequence>
<evidence type="ECO:0000313" key="3">
    <source>
        <dbReference type="EMBL" id="SDN25702.1"/>
    </source>
</evidence>
<feature type="transmembrane region" description="Helical" evidence="2">
    <location>
        <begin position="93"/>
        <end position="113"/>
    </location>
</feature>
<evidence type="ECO:0000256" key="1">
    <source>
        <dbReference type="SAM" id="MobiDB-lite"/>
    </source>
</evidence>
<feature type="region of interest" description="Disordered" evidence="1">
    <location>
        <begin position="1"/>
        <end position="27"/>
    </location>
</feature>
<feature type="transmembrane region" description="Helical" evidence="2">
    <location>
        <begin position="240"/>
        <end position="262"/>
    </location>
</feature>
<feature type="transmembrane region" description="Helical" evidence="2">
    <location>
        <begin position="183"/>
        <end position="202"/>
    </location>
</feature>
<dbReference type="Proteomes" id="UP000199671">
    <property type="component" value="Unassembled WGS sequence"/>
</dbReference>
<keyword evidence="2" id="KW-0812">Transmembrane</keyword>
<feature type="transmembrane region" description="Helical" evidence="2">
    <location>
        <begin position="282"/>
        <end position="301"/>
    </location>
</feature>
<feature type="transmembrane region" description="Helical" evidence="2">
    <location>
        <begin position="214"/>
        <end position="233"/>
    </location>
</feature>
<dbReference type="RefSeq" id="WP_256329500.1">
    <property type="nucleotide sequence ID" value="NZ_FNHU01000020.1"/>
</dbReference>
<reference evidence="3 4" key="1">
    <citation type="submission" date="2016-10" db="EMBL/GenBank/DDBJ databases">
        <authorList>
            <person name="de Groot N.N."/>
        </authorList>
    </citation>
    <scope>NUCLEOTIDE SEQUENCE [LARGE SCALE GENOMIC DNA]</scope>
    <source>
        <strain evidence="3 4">KPR-7B</strain>
    </source>
</reference>
<name>A0A1G9ZVP9_9ACTO</name>
<dbReference type="AlphaFoldDB" id="A0A1G9ZVP9"/>
<dbReference type="EMBL" id="FNHU01000020">
    <property type="protein sequence ID" value="SDN25702.1"/>
    <property type="molecule type" value="Genomic_DNA"/>
</dbReference>
<gene>
    <name evidence="3" type="ORF">SAMN04487766_12030</name>
</gene>
<proteinExistence type="predicted"/>
<organism evidence="3 4">
    <name type="scientific">Actinomyces ruminicola</name>
    <dbReference type="NCBI Taxonomy" id="332524"/>
    <lineage>
        <taxon>Bacteria</taxon>
        <taxon>Bacillati</taxon>
        <taxon>Actinomycetota</taxon>
        <taxon>Actinomycetes</taxon>
        <taxon>Actinomycetales</taxon>
        <taxon>Actinomycetaceae</taxon>
        <taxon>Actinomyces</taxon>
    </lineage>
</organism>
<keyword evidence="2" id="KW-0472">Membrane</keyword>
<protein>
    <submittedName>
        <fullName evidence="3">Uncharacterized protein</fullName>
    </submittedName>
</protein>
<evidence type="ECO:0000313" key="4">
    <source>
        <dbReference type="Proteomes" id="UP000199671"/>
    </source>
</evidence>